<reference evidence="1 2" key="1">
    <citation type="journal article" date="2016" name="Int. J. Syst. Evol. Microbiol.">
        <title>Pseudaminobacter manganicus sp. nov., isolated from sludge of a manganese mine.</title>
        <authorList>
            <person name="Li J."/>
            <person name="Huang J."/>
            <person name="Liao S."/>
            <person name="Wang G."/>
        </authorList>
    </citation>
    <scope>NUCLEOTIDE SEQUENCE [LARGE SCALE GENOMIC DNA]</scope>
    <source>
        <strain evidence="1 2">JH-7</strain>
    </source>
</reference>
<keyword evidence="2" id="KW-1185">Reference proteome</keyword>
<organism evidence="1 2">
    <name type="scientific">Manganibacter manganicus</name>
    <dbReference type="NCBI Taxonomy" id="1873176"/>
    <lineage>
        <taxon>Bacteria</taxon>
        <taxon>Pseudomonadati</taxon>
        <taxon>Pseudomonadota</taxon>
        <taxon>Alphaproteobacteria</taxon>
        <taxon>Hyphomicrobiales</taxon>
        <taxon>Phyllobacteriaceae</taxon>
        <taxon>Manganibacter</taxon>
    </lineage>
</organism>
<protein>
    <recommendedName>
        <fullName evidence="3">Abi-like protein</fullName>
    </recommendedName>
</protein>
<sequence length="344" mass="38461">MQAIRASISEPRFATYLKKGGNHEAYALALYLYNARVAKAFLYPLNVAEVTLRNAVDQILVATFQDNWHQTATFRDQTLTPAGLATLDKAIQRAGQNAPRDQVVATLTFDFWSNLFRPEYGGLWRTHVNRAFPYLQHGEGRHEIQILVKAINTFRNRVAHHEPVLDLNINDIYAKIIQLTELRCPETAAWMKHHSTVGSIVRTRPRRDGTMANSLATKLDKSFVSTSIDTTLLELIEKADERHQAIVCLKANGSPIAAFTSIDVTRFIAARAKELDGMIALPDHKVSDLLADFDLTNRWAAMDDSTPLGIAVKELQKPRIQILVGVNGASGKVTGAIIRAHRRY</sequence>
<evidence type="ECO:0000313" key="2">
    <source>
        <dbReference type="Proteomes" id="UP000191905"/>
    </source>
</evidence>
<dbReference type="Proteomes" id="UP000191905">
    <property type="component" value="Unassembled WGS sequence"/>
</dbReference>
<dbReference type="OrthoDB" id="9813050at2"/>
<evidence type="ECO:0000313" key="1">
    <source>
        <dbReference type="EMBL" id="OQM77631.1"/>
    </source>
</evidence>
<gene>
    <name evidence="1" type="ORF">BFN67_02015</name>
</gene>
<comment type="caution">
    <text evidence="1">The sequence shown here is derived from an EMBL/GenBank/DDBJ whole genome shotgun (WGS) entry which is preliminary data.</text>
</comment>
<dbReference type="STRING" id="1873176.BFN67_02015"/>
<proteinExistence type="predicted"/>
<accession>A0A1V8RWS3</accession>
<dbReference type="AlphaFoldDB" id="A0A1V8RWS3"/>
<name>A0A1V8RWS3_9HYPH</name>
<evidence type="ECO:0008006" key="3">
    <source>
        <dbReference type="Google" id="ProtNLM"/>
    </source>
</evidence>
<dbReference type="EMBL" id="MDET01000001">
    <property type="protein sequence ID" value="OQM77631.1"/>
    <property type="molecule type" value="Genomic_DNA"/>
</dbReference>